<evidence type="ECO:0000259" key="18">
    <source>
        <dbReference type="Pfam" id="PF00905"/>
    </source>
</evidence>
<evidence type="ECO:0000256" key="11">
    <source>
        <dbReference type="ARBA" id="ARBA00022984"/>
    </source>
</evidence>
<dbReference type="GO" id="GO:0006508">
    <property type="term" value="P:proteolysis"/>
    <property type="evidence" value="ECO:0007669"/>
    <property type="project" value="UniProtKB-KW"/>
</dbReference>
<evidence type="ECO:0000256" key="10">
    <source>
        <dbReference type="ARBA" id="ARBA00022960"/>
    </source>
</evidence>
<accession>A0A1F5DNN4</accession>
<dbReference type="InterPro" id="IPR001264">
    <property type="entry name" value="Glyco_trans_51"/>
</dbReference>
<comment type="caution">
    <text evidence="20">The sequence shown here is derived from an EMBL/GenBank/DDBJ whole genome shotgun (WGS) entry which is preliminary data.</text>
</comment>
<evidence type="ECO:0000256" key="9">
    <source>
        <dbReference type="ARBA" id="ARBA00022801"/>
    </source>
</evidence>
<evidence type="ECO:0000256" key="14">
    <source>
        <dbReference type="ARBA" id="ARBA00023316"/>
    </source>
</evidence>
<dbReference type="GO" id="GO:0009252">
    <property type="term" value="P:peptidoglycan biosynthetic process"/>
    <property type="evidence" value="ECO:0007669"/>
    <property type="project" value="UniProtKB-KW"/>
</dbReference>
<dbReference type="Pfam" id="PF00905">
    <property type="entry name" value="Transpeptidase"/>
    <property type="match status" value="1"/>
</dbReference>
<dbReference type="Pfam" id="PF00912">
    <property type="entry name" value="Transgly"/>
    <property type="match status" value="1"/>
</dbReference>
<evidence type="ECO:0000259" key="19">
    <source>
        <dbReference type="Pfam" id="PF00912"/>
    </source>
</evidence>
<keyword evidence="10" id="KW-0133">Cell shape</keyword>
<comment type="subcellular location">
    <subcellularLocation>
        <location evidence="1">Cell membrane</location>
    </subcellularLocation>
</comment>
<evidence type="ECO:0000256" key="6">
    <source>
        <dbReference type="ARBA" id="ARBA00022670"/>
    </source>
</evidence>
<dbReference type="PANTHER" id="PTHR32282:SF11">
    <property type="entry name" value="PENICILLIN-BINDING PROTEIN 1B"/>
    <property type="match status" value="1"/>
</dbReference>
<evidence type="ECO:0000313" key="21">
    <source>
        <dbReference type="Proteomes" id="UP000176791"/>
    </source>
</evidence>
<organism evidence="20 21">
    <name type="scientific">Candidatus Beckwithbacteria bacterium RIFCSPHIGHO2_12_FULL_47_17</name>
    <dbReference type="NCBI Taxonomy" id="1797460"/>
    <lineage>
        <taxon>Bacteria</taxon>
        <taxon>Candidatus Beckwithiibacteriota</taxon>
    </lineage>
</organism>
<evidence type="ECO:0000256" key="4">
    <source>
        <dbReference type="ARBA" id="ARBA00022475"/>
    </source>
</evidence>
<dbReference type="NCBIfam" id="TIGR02074">
    <property type="entry name" value="PBP_1a_fam"/>
    <property type="match status" value="1"/>
</dbReference>
<keyword evidence="14" id="KW-0961">Cell wall biogenesis/degradation</keyword>
<dbReference type="GO" id="GO:0030288">
    <property type="term" value="C:outer membrane-bounded periplasmic space"/>
    <property type="evidence" value="ECO:0007669"/>
    <property type="project" value="TreeGrafter"/>
</dbReference>
<feature type="domain" description="Penicillin-binding protein transpeptidase" evidence="18">
    <location>
        <begin position="344"/>
        <end position="628"/>
    </location>
</feature>
<dbReference type="Gene3D" id="3.40.710.10">
    <property type="entry name" value="DD-peptidase/beta-lactamase superfamily"/>
    <property type="match status" value="1"/>
</dbReference>
<sequence>MANWQRIWRQRLFKMRQFRVRSKADLIRLLAVLAFFGLIFGFLVTTVLFAWYSKDLPRPDKVVRREGFATKIFDRNSELLYDVFADQRRTPVTLDQIPQDLREATIAIEDKNFYKHEGFDPLGVVRAMFNTVFRFRRLAGGSTLTQQLVKNVLLTPERAVSRKIKEFVLSVQIEKKYTKDQILQMYLNESPYGGTAWGVEAAAETYFGKPVSELNLIESAVLAGLPQSPTQYSPFGQNPEAYKQRTKDVLRRMREDGYLTKDEEKQSLEQLNQVNFSDTGGEFKAPHFVMYVRQQLIERYGEKLVEQGGLKVTTTLDWKLQEEAQKIVAEEIARVEDLHITNGAGLVLDTKTGEILAMVGSKNYFAPDYEGKVNVNLSLRQPGSAIKPVTYVTAFEQGMTPAKMIVDVATEFPGGANLPVYKPKNYDGKDHGPVQLRLALGNSLNIPSVKLLQLVGVKNMLETAYKLGLTTLEPTNENVNRFGLSVTLGGGEVKLIDMVTAYSSFGNGGLKIEPISILKVEDQSGKVLEEFRPVAGPRVLSEAEAFLISDILSDNSARLITFGANSLLKIPGSQVAVKTGTTDDQRDNWAVGWTPDRIVGIWVGNNDNSQMKQVASGVSGATPIWRRIILEALKGQPIKGWPVPSGVASVSVDAISGLVSHDGWSSRSEYMIKGTEPVGVDTIHTKLKLCRGQNKLASDPMVARGDYEEKEFIVLKEDDPAGGGKNRYQEGIDAWIAKQSDERYRFPTEFCGESNEVVVQIESPADKAKIGNDFTFKAKVTGNKTIKKVIFYADGVEKKTFTGKPYEYTQHLDNGTHTLKVRGEDELGNAGESEIKIGVGVNWDWVEASPSATPLPSPS</sequence>
<evidence type="ECO:0000313" key="20">
    <source>
        <dbReference type="EMBL" id="OGD56636.1"/>
    </source>
</evidence>
<evidence type="ECO:0000256" key="13">
    <source>
        <dbReference type="ARBA" id="ARBA00023268"/>
    </source>
</evidence>
<keyword evidence="8" id="KW-0808">Transferase</keyword>
<dbReference type="GO" id="GO:0009002">
    <property type="term" value="F:serine-type D-Ala-D-Ala carboxypeptidase activity"/>
    <property type="evidence" value="ECO:0007669"/>
    <property type="project" value="UniProtKB-EC"/>
</dbReference>
<dbReference type="InterPro" id="IPR013783">
    <property type="entry name" value="Ig-like_fold"/>
</dbReference>
<dbReference type="Gene3D" id="2.60.40.10">
    <property type="entry name" value="Immunoglobulins"/>
    <property type="match status" value="1"/>
</dbReference>
<evidence type="ECO:0000256" key="1">
    <source>
        <dbReference type="ARBA" id="ARBA00004236"/>
    </source>
</evidence>
<evidence type="ECO:0000256" key="8">
    <source>
        <dbReference type="ARBA" id="ARBA00022679"/>
    </source>
</evidence>
<comment type="similarity">
    <text evidence="2">In the C-terminal section; belongs to the transpeptidase family.</text>
</comment>
<dbReference type="AlphaFoldDB" id="A0A1F5DNN4"/>
<dbReference type="SUPFAM" id="SSF56601">
    <property type="entry name" value="beta-lactamase/transpeptidase-like"/>
    <property type="match status" value="1"/>
</dbReference>
<keyword evidence="9" id="KW-0378">Hydrolase</keyword>
<dbReference type="GO" id="GO:0008955">
    <property type="term" value="F:peptidoglycan glycosyltransferase activity"/>
    <property type="evidence" value="ECO:0007669"/>
    <property type="project" value="UniProtKB-EC"/>
</dbReference>
<reference evidence="20 21" key="1">
    <citation type="journal article" date="2016" name="Nat. Commun.">
        <title>Thousands of microbial genomes shed light on interconnected biogeochemical processes in an aquifer system.</title>
        <authorList>
            <person name="Anantharaman K."/>
            <person name="Brown C.T."/>
            <person name="Hug L.A."/>
            <person name="Sharon I."/>
            <person name="Castelle C.J."/>
            <person name="Probst A.J."/>
            <person name="Thomas B.C."/>
            <person name="Singh A."/>
            <person name="Wilkins M.J."/>
            <person name="Karaoz U."/>
            <person name="Brodie E.L."/>
            <person name="Williams K.H."/>
            <person name="Hubbard S.S."/>
            <person name="Banfield J.F."/>
        </authorList>
    </citation>
    <scope>NUCLEOTIDE SEQUENCE [LARGE SCALE GENOMIC DNA]</scope>
</reference>
<dbReference type="GO" id="GO:0008658">
    <property type="term" value="F:penicillin binding"/>
    <property type="evidence" value="ECO:0007669"/>
    <property type="project" value="InterPro"/>
</dbReference>
<evidence type="ECO:0000256" key="16">
    <source>
        <dbReference type="ARBA" id="ARBA00049902"/>
    </source>
</evidence>
<keyword evidence="13" id="KW-0511">Multifunctional enzyme</keyword>
<keyword evidence="5" id="KW-0121">Carboxypeptidase</keyword>
<feature type="domain" description="Glycosyl transferase family 51" evidence="19">
    <location>
        <begin position="85"/>
        <end position="253"/>
    </location>
</feature>
<dbReference type="GO" id="GO:0008360">
    <property type="term" value="P:regulation of cell shape"/>
    <property type="evidence" value="ECO:0007669"/>
    <property type="project" value="UniProtKB-KW"/>
</dbReference>
<dbReference type="GO" id="GO:0071555">
    <property type="term" value="P:cell wall organization"/>
    <property type="evidence" value="ECO:0007669"/>
    <property type="project" value="UniProtKB-KW"/>
</dbReference>
<dbReference type="EMBL" id="MEZN01000011">
    <property type="protein sequence ID" value="OGD56636.1"/>
    <property type="molecule type" value="Genomic_DNA"/>
</dbReference>
<comment type="catalytic activity">
    <reaction evidence="16">
        <text>[GlcNAc-(1-&gt;4)-Mur2Ac(oyl-L-Ala-gamma-D-Glu-L-Lys-D-Ala-D-Ala)](n)-di-trans,octa-cis-undecaprenyl diphosphate + beta-D-GlcNAc-(1-&gt;4)-Mur2Ac(oyl-L-Ala-gamma-D-Glu-L-Lys-D-Ala-D-Ala)-di-trans,octa-cis-undecaprenyl diphosphate = [GlcNAc-(1-&gt;4)-Mur2Ac(oyl-L-Ala-gamma-D-Glu-L-Lys-D-Ala-D-Ala)](n+1)-di-trans,octa-cis-undecaprenyl diphosphate + di-trans,octa-cis-undecaprenyl diphosphate + H(+)</text>
        <dbReference type="Rhea" id="RHEA:23708"/>
        <dbReference type="Rhea" id="RHEA-COMP:9602"/>
        <dbReference type="Rhea" id="RHEA-COMP:9603"/>
        <dbReference type="ChEBI" id="CHEBI:15378"/>
        <dbReference type="ChEBI" id="CHEBI:58405"/>
        <dbReference type="ChEBI" id="CHEBI:60033"/>
        <dbReference type="ChEBI" id="CHEBI:78435"/>
        <dbReference type="EC" id="2.4.99.28"/>
    </reaction>
</comment>
<proteinExistence type="inferred from homology"/>
<evidence type="ECO:0000256" key="15">
    <source>
        <dbReference type="ARBA" id="ARBA00034000"/>
    </source>
</evidence>
<evidence type="ECO:0000256" key="5">
    <source>
        <dbReference type="ARBA" id="ARBA00022645"/>
    </source>
</evidence>
<keyword evidence="11" id="KW-0573">Peptidoglycan synthesis</keyword>
<evidence type="ECO:0000256" key="7">
    <source>
        <dbReference type="ARBA" id="ARBA00022676"/>
    </source>
</evidence>
<gene>
    <name evidence="20" type="ORF">A3E73_01960</name>
</gene>
<keyword evidence="4" id="KW-1003">Cell membrane</keyword>
<evidence type="ECO:0000256" key="2">
    <source>
        <dbReference type="ARBA" id="ARBA00007090"/>
    </source>
</evidence>
<dbReference type="Proteomes" id="UP000176791">
    <property type="component" value="Unassembled WGS sequence"/>
</dbReference>
<dbReference type="STRING" id="1797460.A3E73_01960"/>
<feature type="transmembrane region" description="Helical" evidence="17">
    <location>
        <begin position="26"/>
        <end position="52"/>
    </location>
</feature>
<dbReference type="FunFam" id="1.10.3810.10:FF:000001">
    <property type="entry name" value="Penicillin-binding protein 1A"/>
    <property type="match status" value="1"/>
</dbReference>
<dbReference type="InterPro" id="IPR036950">
    <property type="entry name" value="PBP_transglycosylase"/>
</dbReference>
<keyword evidence="17" id="KW-0812">Transmembrane</keyword>
<dbReference type="Pfam" id="PF17957">
    <property type="entry name" value="Big_7"/>
    <property type="match status" value="1"/>
</dbReference>
<keyword evidence="6" id="KW-0645">Protease</keyword>
<dbReference type="InterPro" id="IPR001460">
    <property type="entry name" value="PCN-bd_Tpept"/>
</dbReference>
<keyword evidence="12 17" id="KW-0472">Membrane</keyword>
<name>A0A1F5DNN4_9BACT</name>
<comment type="similarity">
    <text evidence="3">In the N-terminal section; belongs to the glycosyltransferase 51 family.</text>
</comment>
<evidence type="ECO:0000256" key="17">
    <source>
        <dbReference type="SAM" id="Phobius"/>
    </source>
</evidence>
<evidence type="ECO:0000256" key="3">
    <source>
        <dbReference type="ARBA" id="ARBA00007739"/>
    </source>
</evidence>
<protein>
    <submittedName>
        <fullName evidence="20">Uncharacterized protein</fullName>
    </submittedName>
</protein>
<dbReference type="SUPFAM" id="SSF53955">
    <property type="entry name" value="Lysozyme-like"/>
    <property type="match status" value="1"/>
</dbReference>
<comment type="catalytic activity">
    <reaction evidence="15">
        <text>Preferential cleavage: (Ac)2-L-Lys-D-Ala-|-D-Ala. Also transpeptidation of peptidyl-alanyl moieties that are N-acyl substituents of D-alanine.</text>
        <dbReference type="EC" id="3.4.16.4"/>
    </reaction>
</comment>
<evidence type="ECO:0000256" key="12">
    <source>
        <dbReference type="ARBA" id="ARBA00023136"/>
    </source>
</evidence>
<dbReference type="GO" id="GO:0005886">
    <property type="term" value="C:plasma membrane"/>
    <property type="evidence" value="ECO:0007669"/>
    <property type="project" value="UniProtKB-SubCell"/>
</dbReference>
<dbReference type="InterPro" id="IPR023346">
    <property type="entry name" value="Lysozyme-like_dom_sf"/>
</dbReference>
<dbReference type="InterPro" id="IPR050396">
    <property type="entry name" value="Glycosyltr_51/Transpeptidase"/>
</dbReference>
<keyword evidence="17" id="KW-1133">Transmembrane helix</keyword>
<keyword evidence="7" id="KW-0328">Glycosyltransferase</keyword>
<dbReference type="PANTHER" id="PTHR32282">
    <property type="entry name" value="BINDING PROTEIN TRANSPEPTIDASE, PUTATIVE-RELATED"/>
    <property type="match status" value="1"/>
</dbReference>
<dbReference type="Gene3D" id="1.10.3810.10">
    <property type="entry name" value="Biosynthetic peptidoglycan transglycosylase-like"/>
    <property type="match status" value="1"/>
</dbReference>
<dbReference type="InterPro" id="IPR012338">
    <property type="entry name" value="Beta-lactam/transpept-like"/>
</dbReference>